<reference evidence="8 9" key="1">
    <citation type="submission" date="2010-12" db="EMBL/GenBank/DDBJ databases">
        <title>The Genome Sequence of Coprobacillus sp. strain 29_1.</title>
        <authorList>
            <consortium name="The Broad Institute Genome Sequencing Platform"/>
            <person name="Earl A."/>
            <person name="Ward D."/>
            <person name="Feldgarden M."/>
            <person name="Gevers D."/>
            <person name="Daigneault M."/>
            <person name="Sibley C.D."/>
            <person name="White A."/>
            <person name="Strauss J."/>
            <person name="Allen-Vercoe E."/>
            <person name="Young S.K."/>
            <person name="Zeng Q."/>
            <person name="Gargeya S."/>
            <person name="Fitzgerald M."/>
            <person name="Haas B."/>
            <person name="Abouelleil A."/>
            <person name="Alvarado L."/>
            <person name="Arachchi H.M."/>
            <person name="Berlin A."/>
            <person name="Brown A."/>
            <person name="Chapman S.B."/>
            <person name="Chen Z."/>
            <person name="Dunbar C."/>
            <person name="Freedman E."/>
            <person name="Gearin G."/>
            <person name="Gellesch M."/>
            <person name="Goldberg J."/>
            <person name="Griggs A."/>
            <person name="Gujja S."/>
            <person name="Heilman E."/>
            <person name="Heiman D."/>
            <person name="Howarth C."/>
            <person name="Larson L."/>
            <person name="Lui A."/>
            <person name="MacDonald P.J.P."/>
            <person name="Mehta T."/>
            <person name="Montmayeur A."/>
            <person name="Murphy C."/>
            <person name="Neiman D."/>
            <person name="Pearson M."/>
            <person name="Priest M."/>
            <person name="Roberts A."/>
            <person name="Saif S."/>
            <person name="Shea T."/>
            <person name="Shenoy N."/>
            <person name="Sisk P."/>
            <person name="Stolte C."/>
            <person name="Sykes S."/>
            <person name="White J."/>
            <person name="Yandava C."/>
            <person name="Nusbaum C."/>
            <person name="Birren B."/>
        </authorList>
    </citation>
    <scope>NUCLEOTIDE SEQUENCE [LARGE SCALE GENOMIC DNA]</scope>
    <source>
        <strain evidence="8 9">29_1</strain>
    </source>
</reference>
<evidence type="ECO:0000256" key="3">
    <source>
        <dbReference type="ARBA" id="ARBA00022552"/>
    </source>
</evidence>
<dbReference type="InterPro" id="IPR011033">
    <property type="entry name" value="PRC_barrel-like_sf"/>
</dbReference>
<dbReference type="NCBIfam" id="TIGR02273">
    <property type="entry name" value="16S_RimM"/>
    <property type="match status" value="1"/>
</dbReference>
<comment type="function">
    <text evidence="5">An accessory protein needed during the final step in the assembly of 30S ribosomal subunit, possibly for assembly of the head region. Essential for efficient processing of 16S rRNA. May be needed both before and after RbfA during the maturation of 16S rRNA. It has affinity for free ribosomal 30S subunits but not for 70S ribosomes.</text>
</comment>
<dbReference type="PANTHER" id="PTHR33692">
    <property type="entry name" value="RIBOSOME MATURATION FACTOR RIMM"/>
    <property type="match status" value="1"/>
</dbReference>
<dbReference type="GO" id="GO:0042274">
    <property type="term" value="P:ribosomal small subunit biogenesis"/>
    <property type="evidence" value="ECO:0007669"/>
    <property type="project" value="UniProtKB-UniRule"/>
</dbReference>
<comment type="similarity">
    <text evidence="5">Belongs to the RimM family.</text>
</comment>
<dbReference type="InterPro" id="IPR011961">
    <property type="entry name" value="RimM"/>
</dbReference>
<dbReference type="Pfam" id="PF01782">
    <property type="entry name" value="RimM"/>
    <property type="match status" value="1"/>
</dbReference>
<protein>
    <recommendedName>
        <fullName evidence="5">Ribosome maturation factor RimM</fullName>
    </recommendedName>
</protein>
<evidence type="ECO:0000256" key="1">
    <source>
        <dbReference type="ARBA" id="ARBA00022490"/>
    </source>
</evidence>
<sequence length="167" mass="19045">MEQVIIGKIVNTHGIKGELKVNVSTDFIEERFQKGNHLLIDDHGTMVDMTVATHRIHKGHVLVSFVDFQDINKVEKYKGCTVYAYKDETLLNDGEYYVGDLIGCEVYNRGILIGTVKDVQLYDHHDVLVVSGTQKILIPYVDAFVKNEDIVNKRIDVELIEGFYNEN</sequence>
<comment type="subcellular location">
    <subcellularLocation>
        <location evidence="5">Cytoplasm</location>
    </subcellularLocation>
</comment>
<dbReference type="SUPFAM" id="SSF50447">
    <property type="entry name" value="Translation proteins"/>
    <property type="match status" value="1"/>
</dbReference>
<comment type="subunit">
    <text evidence="5">Binds ribosomal protein uS19.</text>
</comment>
<dbReference type="InterPro" id="IPR002676">
    <property type="entry name" value="RimM_N"/>
</dbReference>
<dbReference type="Proteomes" id="UP000003157">
    <property type="component" value="Unassembled WGS sequence"/>
</dbReference>
<evidence type="ECO:0000256" key="2">
    <source>
        <dbReference type="ARBA" id="ARBA00022517"/>
    </source>
</evidence>
<evidence type="ECO:0000313" key="9">
    <source>
        <dbReference type="Proteomes" id="UP000003157"/>
    </source>
</evidence>
<accession>E7GFJ5</accession>
<comment type="domain">
    <text evidence="5">The PRC barrel domain binds ribosomal protein uS19.</text>
</comment>
<evidence type="ECO:0000313" key="8">
    <source>
        <dbReference type="EMBL" id="EFW03256.1"/>
    </source>
</evidence>
<feature type="domain" description="Ribosome maturation factor RimM PRC barrel" evidence="7">
    <location>
        <begin position="100"/>
        <end position="162"/>
    </location>
</feature>
<dbReference type="GO" id="GO:0043022">
    <property type="term" value="F:ribosome binding"/>
    <property type="evidence" value="ECO:0007669"/>
    <property type="project" value="InterPro"/>
</dbReference>
<dbReference type="eggNOG" id="COG0806">
    <property type="taxonomic scope" value="Bacteria"/>
</dbReference>
<evidence type="ECO:0000256" key="4">
    <source>
        <dbReference type="ARBA" id="ARBA00023186"/>
    </source>
</evidence>
<dbReference type="AlphaFoldDB" id="E7GFJ5"/>
<proteinExistence type="inferred from homology"/>
<dbReference type="GeneID" id="78228476"/>
<keyword evidence="3 5" id="KW-0698">rRNA processing</keyword>
<dbReference type="GO" id="GO:0006364">
    <property type="term" value="P:rRNA processing"/>
    <property type="evidence" value="ECO:0007669"/>
    <property type="project" value="UniProtKB-UniRule"/>
</dbReference>
<organism evidence="8 9">
    <name type="scientific">Coprobacillus cateniformis</name>
    <dbReference type="NCBI Taxonomy" id="100884"/>
    <lineage>
        <taxon>Bacteria</taxon>
        <taxon>Bacillati</taxon>
        <taxon>Bacillota</taxon>
        <taxon>Erysipelotrichia</taxon>
        <taxon>Erysipelotrichales</taxon>
        <taxon>Coprobacillaceae</taxon>
        <taxon>Coprobacillus</taxon>
    </lineage>
</organism>
<evidence type="ECO:0000256" key="5">
    <source>
        <dbReference type="HAMAP-Rule" id="MF_00014"/>
    </source>
</evidence>
<evidence type="ECO:0000259" key="6">
    <source>
        <dbReference type="Pfam" id="PF01782"/>
    </source>
</evidence>
<feature type="domain" description="RimM N-terminal" evidence="6">
    <location>
        <begin position="6"/>
        <end position="87"/>
    </location>
</feature>
<comment type="caution">
    <text evidence="8">The sequence shown here is derived from an EMBL/GenBank/DDBJ whole genome shotgun (WGS) entry which is preliminary data.</text>
</comment>
<dbReference type="InterPro" id="IPR056792">
    <property type="entry name" value="PRC_RimM"/>
</dbReference>
<dbReference type="EMBL" id="ADKX01000049">
    <property type="protein sequence ID" value="EFW03256.1"/>
    <property type="molecule type" value="Genomic_DNA"/>
</dbReference>
<dbReference type="STRING" id="100884.GCA_000269565_00575"/>
<dbReference type="SUPFAM" id="SSF50346">
    <property type="entry name" value="PRC-barrel domain"/>
    <property type="match status" value="1"/>
</dbReference>
<dbReference type="HAMAP" id="MF_00014">
    <property type="entry name" value="Ribosome_mat_RimM"/>
    <property type="match status" value="1"/>
</dbReference>
<dbReference type="GO" id="GO:0005737">
    <property type="term" value="C:cytoplasm"/>
    <property type="evidence" value="ECO:0007669"/>
    <property type="project" value="UniProtKB-SubCell"/>
</dbReference>
<dbReference type="Gene3D" id="2.30.30.240">
    <property type="entry name" value="PRC-barrel domain"/>
    <property type="match status" value="1"/>
</dbReference>
<dbReference type="OrthoDB" id="9810331at2"/>
<keyword evidence="1 5" id="KW-0963">Cytoplasm</keyword>
<dbReference type="InterPro" id="IPR009000">
    <property type="entry name" value="Transl_B-barrel_sf"/>
</dbReference>
<keyword evidence="9" id="KW-1185">Reference proteome</keyword>
<evidence type="ECO:0000259" key="7">
    <source>
        <dbReference type="Pfam" id="PF24986"/>
    </source>
</evidence>
<dbReference type="InterPro" id="IPR036976">
    <property type="entry name" value="RimM_N_sf"/>
</dbReference>
<dbReference type="Pfam" id="PF24986">
    <property type="entry name" value="PRC_RimM"/>
    <property type="match status" value="1"/>
</dbReference>
<dbReference type="GO" id="GO:0005840">
    <property type="term" value="C:ribosome"/>
    <property type="evidence" value="ECO:0007669"/>
    <property type="project" value="InterPro"/>
</dbReference>
<dbReference type="RefSeq" id="WP_008790620.1">
    <property type="nucleotide sequence ID" value="NZ_AKCB01000001.1"/>
</dbReference>
<name>E7GFJ5_9FIRM</name>
<keyword evidence="4 5" id="KW-0143">Chaperone</keyword>
<dbReference type="PANTHER" id="PTHR33692:SF1">
    <property type="entry name" value="RIBOSOME MATURATION FACTOR RIMM"/>
    <property type="match status" value="1"/>
</dbReference>
<keyword evidence="2 5" id="KW-0690">Ribosome biogenesis</keyword>
<dbReference type="Gene3D" id="2.40.30.60">
    <property type="entry name" value="RimM"/>
    <property type="match status" value="1"/>
</dbReference>
<gene>
    <name evidence="5" type="primary">rimM</name>
    <name evidence="8" type="ORF">HMPREF9488_03538</name>
</gene>
<dbReference type="HOGENOM" id="CLU_077636_3_1_9"/>